<organism evidence="3 4">
    <name type="scientific">Kitasatospora acidiphila</name>
    <dbReference type="NCBI Taxonomy" id="2567942"/>
    <lineage>
        <taxon>Bacteria</taxon>
        <taxon>Bacillati</taxon>
        <taxon>Actinomycetota</taxon>
        <taxon>Actinomycetes</taxon>
        <taxon>Kitasatosporales</taxon>
        <taxon>Streptomycetaceae</taxon>
        <taxon>Kitasatospora</taxon>
    </lineage>
</organism>
<dbReference type="EMBL" id="VIGB01000003">
    <property type="protein sequence ID" value="TQF03071.1"/>
    <property type="molecule type" value="Genomic_DNA"/>
</dbReference>
<evidence type="ECO:0000256" key="1">
    <source>
        <dbReference type="SAM" id="MobiDB-lite"/>
    </source>
</evidence>
<gene>
    <name evidence="3" type="ORF">E6W39_13430</name>
</gene>
<dbReference type="OrthoDB" id="9153660at2"/>
<evidence type="ECO:0000259" key="2">
    <source>
        <dbReference type="Pfam" id="PF13699"/>
    </source>
</evidence>
<dbReference type="Pfam" id="PF13699">
    <property type="entry name" value="eCIS_core"/>
    <property type="match status" value="1"/>
</dbReference>
<feature type="domain" description="eCIS core" evidence="2">
    <location>
        <begin position="81"/>
        <end position="152"/>
    </location>
</feature>
<accession>A0A540W235</accession>
<dbReference type="Proteomes" id="UP000319103">
    <property type="component" value="Unassembled WGS sequence"/>
</dbReference>
<dbReference type="AlphaFoldDB" id="A0A540W235"/>
<protein>
    <submittedName>
        <fullName evidence="3">DUF4157 domain-containing protein</fullName>
    </submittedName>
</protein>
<dbReference type="RefSeq" id="WP_141633751.1">
    <property type="nucleotide sequence ID" value="NZ_VIGB01000003.1"/>
</dbReference>
<evidence type="ECO:0000313" key="4">
    <source>
        <dbReference type="Proteomes" id="UP000319103"/>
    </source>
</evidence>
<dbReference type="InterPro" id="IPR025295">
    <property type="entry name" value="eCIS_core_dom"/>
</dbReference>
<name>A0A540W235_9ACTN</name>
<keyword evidence="4" id="KW-1185">Reference proteome</keyword>
<sequence length="440" mass="47027">MHAKEQPEKSPSQRRQPHAPIQEAAEVRSADGELSPQAVAALQRSVGNATVARMIEERRRGDAPAVQRSAVHGVLRSSGQPLEEPLRAEMEARLGADFSDVRIHTGSSARASAAEVGARAYTSGNHIVIGDGGADKHTLAHELTHVIQQRQGPVAGTDSGDGLRISDPADRFERAAEANATRVMQRQLTASDETHEDEARRATGTTTTGGEVVQRYTTAQDPTLGRIQISQNGSFVIQPDAQSVWVRDDVPAGQLATALQSRNQQMQINEQTYNRYWLGGPILLDCLHAAEEIINNRVGQLGWGEGEYSNIDITKKGNVTTEAFGKSDSSNRRQARAFAGARNEAANPQPGEAFVIVATKPNGTEMSQFHAAAVVARDGQDCVTLEVWSDNGNPPAQGAANAAMYTVADLSKSFHNAYGGEGAYFGEVGPITVVVRPAGV</sequence>
<comment type="caution">
    <text evidence="3">The sequence shown here is derived from an EMBL/GenBank/DDBJ whole genome shotgun (WGS) entry which is preliminary data.</text>
</comment>
<evidence type="ECO:0000313" key="3">
    <source>
        <dbReference type="EMBL" id="TQF03071.1"/>
    </source>
</evidence>
<proteinExistence type="predicted"/>
<reference evidence="3 4" key="1">
    <citation type="submission" date="2019-06" db="EMBL/GenBank/DDBJ databases">
        <title>Description of Kitasatospora acidophila sp. nov. isolated from pine grove soil, and reclassification of Streptomyces novaecaesareae to Kitasatospora novaeceasareae comb. nov.</title>
        <authorList>
            <person name="Kim M.J."/>
        </authorList>
    </citation>
    <scope>NUCLEOTIDE SEQUENCE [LARGE SCALE GENOMIC DNA]</scope>
    <source>
        <strain evidence="3 4">MMS16-CNU292</strain>
    </source>
</reference>
<feature type="region of interest" description="Disordered" evidence="1">
    <location>
        <begin position="1"/>
        <end position="35"/>
    </location>
</feature>
<feature type="region of interest" description="Disordered" evidence="1">
    <location>
        <begin position="186"/>
        <end position="208"/>
    </location>
</feature>